<evidence type="ECO:0000313" key="2">
    <source>
        <dbReference type="EMBL" id="GAA3648967.1"/>
    </source>
</evidence>
<organism evidence="2 3">
    <name type="scientific">Nonomuraea antimicrobica</name>
    <dbReference type="NCBI Taxonomy" id="561173"/>
    <lineage>
        <taxon>Bacteria</taxon>
        <taxon>Bacillati</taxon>
        <taxon>Actinomycetota</taxon>
        <taxon>Actinomycetes</taxon>
        <taxon>Streptosporangiales</taxon>
        <taxon>Streptosporangiaceae</taxon>
        <taxon>Nonomuraea</taxon>
    </lineage>
</organism>
<name>A0ABP7B520_9ACTN</name>
<comment type="caution">
    <text evidence="2">The sequence shown here is derived from an EMBL/GenBank/DDBJ whole genome shotgun (WGS) entry which is preliminary data.</text>
</comment>
<protein>
    <submittedName>
        <fullName evidence="2">Uncharacterized protein</fullName>
    </submittedName>
</protein>
<evidence type="ECO:0000256" key="1">
    <source>
        <dbReference type="SAM" id="MobiDB-lite"/>
    </source>
</evidence>
<reference evidence="3" key="1">
    <citation type="journal article" date="2019" name="Int. J. Syst. Evol. Microbiol.">
        <title>The Global Catalogue of Microorganisms (GCM) 10K type strain sequencing project: providing services to taxonomists for standard genome sequencing and annotation.</title>
        <authorList>
            <consortium name="The Broad Institute Genomics Platform"/>
            <consortium name="The Broad Institute Genome Sequencing Center for Infectious Disease"/>
            <person name="Wu L."/>
            <person name="Ma J."/>
        </authorList>
    </citation>
    <scope>NUCLEOTIDE SEQUENCE [LARGE SCALE GENOMIC DNA]</scope>
    <source>
        <strain evidence="3">JCM 16904</strain>
    </source>
</reference>
<sequence length="89" mass="9908">MPRTSRPRNSGRTHIRSRRNRGTRACDPLTRRTGAQDAEQFRTASLQLRLSIPQPGESLVHLPQLARGGLPQRQRAPRAPGLRLLGPGK</sequence>
<feature type="region of interest" description="Disordered" evidence="1">
    <location>
        <begin position="1"/>
        <end position="28"/>
    </location>
</feature>
<gene>
    <name evidence="2" type="ORF">GCM10022224_009650</name>
</gene>
<keyword evidence="3" id="KW-1185">Reference proteome</keyword>
<dbReference type="EMBL" id="BAAAZP010000013">
    <property type="protein sequence ID" value="GAA3648967.1"/>
    <property type="molecule type" value="Genomic_DNA"/>
</dbReference>
<accession>A0ABP7B520</accession>
<proteinExistence type="predicted"/>
<feature type="region of interest" description="Disordered" evidence="1">
    <location>
        <begin position="66"/>
        <end position="89"/>
    </location>
</feature>
<dbReference type="Proteomes" id="UP001500902">
    <property type="component" value="Unassembled WGS sequence"/>
</dbReference>
<evidence type="ECO:0000313" key="3">
    <source>
        <dbReference type="Proteomes" id="UP001500902"/>
    </source>
</evidence>
<feature type="compositionally biased region" description="Basic residues" evidence="1">
    <location>
        <begin position="1"/>
        <end position="22"/>
    </location>
</feature>